<accession>A0AAE6QAK9</accession>
<evidence type="ECO:0000313" key="2">
    <source>
        <dbReference type="Proteomes" id="UP000422822"/>
    </source>
</evidence>
<proteinExistence type="predicted"/>
<dbReference type="RefSeq" id="WP_158406904.1">
    <property type="nucleotide sequence ID" value="NZ_CP033455.1"/>
</dbReference>
<protein>
    <submittedName>
        <fullName evidence="1">Uncharacterized protein</fullName>
    </submittedName>
</protein>
<sequence length="195" mass="22145">MYVRTIYYFFFLWPQLFRRGNRPIYRRDSGYGDSINETECDEPEGHVNQAIIVNNVSYEQEVVEDYKPWPSTGMPDYDSIMYSSCSSLRYSSESEIEDSVNSNNEDDIFVNGDLQVVEKNIGGGGGEVWNNITTVENNGNINGLPEIDNLQNVEKAINITNNESQEEEDEIPLKLMGVTVIRTSGGNSVIYETRL</sequence>
<keyword evidence="2" id="KW-1185">Reference proteome</keyword>
<name>A0AAE6QAK9_EHRRU</name>
<dbReference type="EMBL" id="CP033455">
    <property type="protein sequence ID" value="QGR03720.1"/>
    <property type="molecule type" value="Genomic_DNA"/>
</dbReference>
<evidence type="ECO:0000313" key="1">
    <source>
        <dbReference type="EMBL" id="QGR03720.1"/>
    </source>
</evidence>
<organism evidence="1 2">
    <name type="scientific">Ehrlichia ruminantium</name>
    <name type="common">heartwater rickettsia</name>
    <name type="synonym">Cowdria ruminantium</name>
    <dbReference type="NCBI Taxonomy" id="779"/>
    <lineage>
        <taxon>Bacteria</taxon>
        <taxon>Pseudomonadati</taxon>
        <taxon>Pseudomonadota</taxon>
        <taxon>Alphaproteobacteria</taxon>
        <taxon>Rickettsiales</taxon>
        <taxon>Anaplasmataceae</taxon>
        <taxon>Ehrlichia</taxon>
    </lineage>
</organism>
<dbReference type="Proteomes" id="UP000422822">
    <property type="component" value="Chromosome"/>
</dbReference>
<dbReference type="AlphaFoldDB" id="A0AAE6QAK9"/>
<reference evidence="1 2" key="1">
    <citation type="submission" date="2018-10" db="EMBL/GenBank/DDBJ databases">
        <title>Propagation and draft genome sequences of three atypical Erhlichia ruminantium isolates.</title>
        <authorList>
            <person name="Liebenberg J."/>
            <person name="Steyn H."/>
            <person name="Josemans A."/>
            <person name="Zweygarth E."/>
        </authorList>
    </citation>
    <scope>NUCLEOTIDE SEQUENCE [LARGE SCALE GENOMIC DNA]</scope>
    <source>
        <strain evidence="1 2">Omatjenne</strain>
    </source>
</reference>
<gene>
    <name evidence="1" type="ORF">EDL80_04095</name>
</gene>